<keyword evidence="3" id="KW-1003">Cell membrane</keyword>
<evidence type="ECO:0000256" key="4">
    <source>
        <dbReference type="ARBA" id="ARBA00022692"/>
    </source>
</evidence>
<feature type="transmembrane region" description="Helical" evidence="7">
    <location>
        <begin position="137"/>
        <end position="160"/>
    </location>
</feature>
<evidence type="ECO:0000256" key="6">
    <source>
        <dbReference type="ARBA" id="ARBA00023136"/>
    </source>
</evidence>
<proteinExistence type="inferred from homology"/>
<dbReference type="GO" id="GO:0005886">
    <property type="term" value="C:plasma membrane"/>
    <property type="evidence" value="ECO:0007669"/>
    <property type="project" value="UniProtKB-SubCell"/>
</dbReference>
<keyword evidence="10" id="KW-1185">Reference proteome</keyword>
<dbReference type="Proteomes" id="UP000638648">
    <property type="component" value="Unassembled WGS sequence"/>
</dbReference>
<dbReference type="Gene3D" id="1.10.3720.10">
    <property type="entry name" value="MetI-like"/>
    <property type="match status" value="1"/>
</dbReference>
<organism evidence="9 10">
    <name type="scientific">Actinopolymorpha pittospori</name>
    <dbReference type="NCBI Taxonomy" id="648752"/>
    <lineage>
        <taxon>Bacteria</taxon>
        <taxon>Bacillati</taxon>
        <taxon>Actinomycetota</taxon>
        <taxon>Actinomycetes</taxon>
        <taxon>Propionibacteriales</taxon>
        <taxon>Actinopolymorphaceae</taxon>
        <taxon>Actinopolymorpha</taxon>
    </lineage>
</organism>
<keyword evidence="2 7" id="KW-0813">Transport</keyword>
<evidence type="ECO:0000256" key="5">
    <source>
        <dbReference type="ARBA" id="ARBA00022989"/>
    </source>
</evidence>
<evidence type="ECO:0000313" key="9">
    <source>
        <dbReference type="EMBL" id="MBE1603424.1"/>
    </source>
</evidence>
<dbReference type="PANTHER" id="PTHR43163">
    <property type="entry name" value="DIPEPTIDE TRANSPORT SYSTEM PERMEASE PROTEIN DPPB-RELATED"/>
    <property type="match status" value="1"/>
</dbReference>
<name>A0A927R6R9_9ACTN</name>
<evidence type="ECO:0000256" key="3">
    <source>
        <dbReference type="ARBA" id="ARBA00022475"/>
    </source>
</evidence>
<feature type="transmembrane region" description="Helical" evidence="7">
    <location>
        <begin position="223"/>
        <end position="256"/>
    </location>
</feature>
<dbReference type="PANTHER" id="PTHR43163:SF6">
    <property type="entry name" value="DIPEPTIDE TRANSPORT SYSTEM PERMEASE PROTEIN DPPB-RELATED"/>
    <property type="match status" value="1"/>
</dbReference>
<comment type="similarity">
    <text evidence="7">Belongs to the binding-protein-dependent transport system permease family.</text>
</comment>
<evidence type="ECO:0000256" key="7">
    <source>
        <dbReference type="RuleBase" id="RU363032"/>
    </source>
</evidence>
<comment type="caution">
    <text evidence="9">The sequence shown here is derived from an EMBL/GenBank/DDBJ whole genome shotgun (WGS) entry which is preliminary data.</text>
</comment>
<dbReference type="PROSITE" id="PS50928">
    <property type="entry name" value="ABC_TM1"/>
    <property type="match status" value="1"/>
</dbReference>
<dbReference type="Pfam" id="PF00528">
    <property type="entry name" value="BPD_transp_1"/>
    <property type="match status" value="1"/>
</dbReference>
<sequence length="311" mass="31906">MSAILIRVGQAALTLAGAAALVWALQILAPGDPARQVLIARGIESPSVAQVTAARAELRLEDPAYARLGHWFVGVVQGDLGTSWSTGRPVSVEIAERLPATVRLTSVALALALAFAMPLALLAVARRGRTADLAARFLMFGGAAVPTFVLGTVLLDVVAVRLGVGAILADGSWSAVLLPALPIAVATAATWARVLRTVMVERSGSRFVEVAYARGSSRLRLLVVHLLPGAVPALLTAVGISVGGLLAGAAVVETIFTWPGIGRFLVAAIAARDVPVVQACVLFGVLAYVLASTLADAVAALIEPGAADGRR</sequence>
<dbReference type="RefSeq" id="WP_192748252.1">
    <property type="nucleotide sequence ID" value="NZ_BAABJL010000064.1"/>
</dbReference>
<evidence type="ECO:0000313" key="10">
    <source>
        <dbReference type="Proteomes" id="UP000638648"/>
    </source>
</evidence>
<feature type="transmembrane region" description="Helical" evidence="7">
    <location>
        <begin position="276"/>
        <end position="302"/>
    </location>
</feature>
<keyword evidence="5 7" id="KW-1133">Transmembrane helix</keyword>
<dbReference type="CDD" id="cd06261">
    <property type="entry name" value="TM_PBP2"/>
    <property type="match status" value="1"/>
</dbReference>
<feature type="domain" description="ABC transmembrane type-1" evidence="8">
    <location>
        <begin position="98"/>
        <end position="295"/>
    </location>
</feature>
<evidence type="ECO:0000259" key="8">
    <source>
        <dbReference type="PROSITE" id="PS50928"/>
    </source>
</evidence>
<dbReference type="EMBL" id="JADBEM010000001">
    <property type="protein sequence ID" value="MBE1603424.1"/>
    <property type="molecule type" value="Genomic_DNA"/>
</dbReference>
<keyword evidence="6 7" id="KW-0472">Membrane</keyword>
<dbReference type="SUPFAM" id="SSF161098">
    <property type="entry name" value="MetI-like"/>
    <property type="match status" value="1"/>
</dbReference>
<accession>A0A927R6R9</accession>
<gene>
    <name evidence="9" type="ORF">HEB94_000272</name>
</gene>
<dbReference type="InterPro" id="IPR000515">
    <property type="entry name" value="MetI-like"/>
</dbReference>
<feature type="transmembrane region" description="Helical" evidence="7">
    <location>
        <begin position="172"/>
        <end position="192"/>
    </location>
</feature>
<dbReference type="AlphaFoldDB" id="A0A927R6R9"/>
<dbReference type="InterPro" id="IPR035906">
    <property type="entry name" value="MetI-like_sf"/>
</dbReference>
<comment type="subcellular location">
    <subcellularLocation>
        <location evidence="1 7">Cell membrane</location>
        <topology evidence="1 7">Multi-pass membrane protein</topology>
    </subcellularLocation>
</comment>
<dbReference type="GO" id="GO:0071916">
    <property type="term" value="F:dipeptide transmembrane transporter activity"/>
    <property type="evidence" value="ECO:0007669"/>
    <property type="project" value="TreeGrafter"/>
</dbReference>
<feature type="transmembrane region" description="Helical" evidence="7">
    <location>
        <begin position="107"/>
        <end position="125"/>
    </location>
</feature>
<evidence type="ECO:0000256" key="1">
    <source>
        <dbReference type="ARBA" id="ARBA00004651"/>
    </source>
</evidence>
<keyword evidence="4 7" id="KW-0812">Transmembrane</keyword>
<evidence type="ECO:0000256" key="2">
    <source>
        <dbReference type="ARBA" id="ARBA00022448"/>
    </source>
</evidence>
<protein>
    <submittedName>
        <fullName evidence="9">ABC-type dipeptide/oligopeptide/nickel transport system permease component</fullName>
    </submittedName>
</protein>
<reference evidence="9" key="1">
    <citation type="submission" date="2020-10" db="EMBL/GenBank/DDBJ databases">
        <title>Sequencing the genomes of 1000 actinobacteria strains.</title>
        <authorList>
            <person name="Klenk H.-P."/>
        </authorList>
    </citation>
    <scope>NUCLEOTIDE SEQUENCE</scope>
    <source>
        <strain evidence="9">DSM 45354</strain>
    </source>
</reference>